<feature type="region of interest" description="Disordered" evidence="1">
    <location>
        <begin position="56"/>
        <end position="131"/>
    </location>
</feature>
<proteinExistence type="predicted"/>
<accession>A0AAV7RX69</accession>
<dbReference type="EMBL" id="JANPWB010000009">
    <property type="protein sequence ID" value="KAJ1156307.1"/>
    <property type="molecule type" value="Genomic_DNA"/>
</dbReference>
<feature type="region of interest" description="Disordered" evidence="1">
    <location>
        <begin position="1"/>
        <end position="34"/>
    </location>
</feature>
<name>A0AAV7RX69_PLEWA</name>
<feature type="compositionally biased region" description="Basic and acidic residues" evidence="1">
    <location>
        <begin position="122"/>
        <end position="131"/>
    </location>
</feature>
<sequence>MTITGLSESRQTKFKGWQPQDYGDCPKSTTLQTADSPAPALVNIVLTDWMMAKESLDTNREDKEDEWKKVERIGGPQKNNGMTGPEERPLRKDVWGVEPRSNHRTTPFRHQEAKENIGQLHPRKDVAYQGK</sequence>
<feature type="compositionally biased region" description="Basic and acidic residues" evidence="1">
    <location>
        <begin position="85"/>
        <end position="95"/>
    </location>
</feature>
<protein>
    <submittedName>
        <fullName evidence="2">Uncharacterized protein</fullName>
    </submittedName>
</protein>
<organism evidence="2 3">
    <name type="scientific">Pleurodeles waltl</name>
    <name type="common">Iberian ribbed newt</name>
    <dbReference type="NCBI Taxonomy" id="8319"/>
    <lineage>
        <taxon>Eukaryota</taxon>
        <taxon>Metazoa</taxon>
        <taxon>Chordata</taxon>
        <taxon>Craniata</taxon>
        <taxon>Vertebrata</taxon>
        <taxon>Euteleostomi</taxon>
        <taxon>Amphibia</taxon>
        <taxon>Batrachia</taxon>
        <taxon>Caudata</taxon>
        <taxon>Salamandroidea</taxon>
        <taxon>Salamandridae</taxon>
        <taxon>Pleurodelinae</taxon>
        <taxon>Pleurodeles</taxon>
    </lineage>
</organism>
<evidence type="ECO:0000313" key="2">
    <source>
        <dbReference type="EMBL" id="KAJ1156307.1"/>
    </source>
</evidence>
<gene>
    <name evidence="2" type="ORF">NDU88_009031</name>
</gene>
<evidence type="ECO:0000256" key="1">
    <source>
        <dbReference type="SAM" id="MobiDB-lite"/>
    </source>
</evidence>
<keyword evidence="3" id="KW-1185">Reference proteome</keyword>
<evidence type="ECO:0000313" key="3">
    <source>
        <dbReference type="Proteomes" id="UP001066276"/>
    </source>
</evidence>
<feature type="compositionally biased region" description="Basic and acidic residues" evidence="1">
    <location>
        <begin position="56"/>
        <end position="72"/>
    </location>
</feature>
<comment type="caution">
    <text evidence="2">The sequence shown here is derived from an EMBL/GenBank/DDBJ whole genome shotgun (WGS) entry which is preliminary data.</text>
</comment>
<dbReference type="AlphaFoldDB" id="A0AAV7RX69"/>
<reference evidence="2" key="1">
    <citation type="journal article" date="2022" name="bioRxiv">
        <title>Sequencing and chromosome-scale assembly of the giantPleurodeles waltlgenome.</title>
        <authorList>
            <person name="Brown T."/>
            <person name="Elewa A."/>
            <person name="Iarovenko S."/>
            <person name="Subramanian E."/>
            <person name="Araus A.J."/>
            <person name="Petzold A."/>
            <person name="Susuki M."/>
            <person name="Suzuki K.-i.T."/>
            <person name="Hayashi T."/>
            <person name="Toyoda A."/>
            <person name="Oliveira C."/>
            <person name="Osipova E."/>
            <person name="Leigh N.D."/>
            <person name="Simon A."/>
            <person name="Yun M.H."/>
        </authorList>
    </citation>
    <scope>NUCLEOTIDE SEQUENCE</scope>
    <source>
        <strain evidence="2">20211129_DDA</strain>
        <tissue evidence="2">Liver</tissue>
    </source>
</reference>
<dbReference type="Proteomes" id="UP001066276">
    <property type="component" value="Chromosome 5"/>
</dbReference>